<name>K3YEZ1_SETIT</name>
<accession>K3YEZ1</accession>
<dbReference type="Gramene" id="KQK97050">
    <property type="protein sequence ID" value="KQK97050"/>
    <property type="gene ID" value="SETIT_012808mg"/>
</dbReference>
<dbReference type="EnsemblPlants" id="KQK97050">
    <property type="protein sequence ID" value="KQK97050"/>
    <property type="gene ID" value="SETIT_012808mg"/>
</dbReference>
<evidence type="ECO:0000313" key="1">
    <source>
        <dbReference type="EnsemblPlants" id="KQK97050"/>
    </source>
</evidence>
<dbReference type="HOGENOM" id="CLU_3407046_0_0_1"/>
<organism evidence="1 2">
    <name type="scientific">Setaria italica</name>
    <name type="common">Foxtail millet</name>
    <name type="synonym">Panicum italicum</name>
    <dbReference type="NCBI Taxonomy" id="4555"/>
    <lineage>
        <taxon>Eukaryota</taxon>
        <taxon>Viridiplantae</taxon>
        <taxon>Streptophyta</taxon>
        <taxon>Embryophyta</taxon>
        <taxon>Tracheophyta</taxon>
        <taxon>Spermatophyta</taxon>
        <taxon>Magnoliopsida</taxon>
        <taxon>Liliopsida</taxon>
        <taxon>Poales</taxon>
        <taxon>Poaceae</taxon>
        <taxon>PACMAD clade</taxon>
        <taxon>Panicoideae</taxon>
        <taxon>Panicodae</taxon>
        <taxon>Paniceae</taxon>
        <taxon>Cenchrinae</taxon>
        <taxon>Setaria</taxon>
    </lineage>
</organism>
<sequence>MCSKVMLLPFDLRKHPRSHKDTLREVATRG</sequence>
<reference evidence="1" key="2">
    <citation type="submission" date="2018-08" db="UniProtKB">
        <authorList>
            <consortium name="EnsemblPlants"/>
        </authorList>
    </citation>
    <scope>IDENTIFICATION</scope>
    <source>
        <strain evidence="1">Yugu1</strain>
    </source>
</reference>
<keyword evidence="2" id="KW-1185">Reference proteome</keyword>
<evidence type="ECO:0000313" key="2">
    <source>
        <dbReference type="Proteomes" id="UP000004995"/>
    </source>
</evidence>
<protein>
    <submittedName>
        <fullName evidence="1">Uncharacterized protein</fullName>
    </submittedName>
</protein>
<dbReference type="Proteomes" id="UP000004995">
    <property type="component" value="Unassembled WGS sequence"/>
</dbReference>
<dbReference type="InParanoid" id="K3YEZ1"/>
<dbReference type="EMBL" id="AGNK02004318">
    <property type="status" value="NOT_ANNOTATED_CDS"/>
    <property type="molecule type" value="Genomic_DNA"/>
</dbReference>
<dbReference type="AlphaFoldDB" id="K3YEZ1"/>
<proteinExistence type="predicted"/>
<reference evidence="2" key="1">
    <citation type="journal article" date="2012" name="Nat. Biotechnol.">
        <title>Reference genome sequence of the model plant Setaria.</title>
        <authorList>
            <person name="Bennetzen J.L."/>
            <person name="Schmutz J."/>
            <person name="Wang H."/>
            <person name="Percifield R."/>
            <person name="Hawkins J."/>
            <person name="Pontaroli A.C."/>
            <person name="Estep M."/>
            <person name="Feng L."/>
            <person name="Vaughn J.N."/>
            <person name="Grimwood J."/>
            <person name="Jenkins J."/>
            <person name="Barry K."/>
            <person name="Lindquist E."/>
            <person name="Hellsten U."/>
            <person name="Deshpande S."/>
            <person name="Wang X."/>
            <person name="Wu X."/>
            <person name="Mitros T."/>
            <person name="Triplett J."/>
            <person name="Yang X."/>
            <person name="Ye C.Y."/>
            <person name="Mauro-Herrera M."/>
            <person name="Wang L."/>
            <person name="Li P."/>
            <person name="Sharma M."/>
            <person name="Sharma R."/>
            <person name="Ronald P.C."/>
            <person name="Panaud O."/>
            <person name="Kellogg E.A."/>
            <person name="Brutnell T.P."/>
            <person name="Doust A.N."/>
            <person name="Tuskan G.A."/>
            <person name="Rokhsar D."/>
            <person name="Devos K.M."/>
        </authorList>
    </citation>
    <scope>NUCLEOTIDE SEQUENCE [LARGE SCALE GENOMIC DNA]</scope>
    <source>
        <strain evidence="2">cv. Yugu1</strain>
    </source>
</reference>